<keyword evidence="1" id="KW-1133">Transmembrane helix</keyword>
<dbReference type="Gene3D" id="1.20.144.10">
    <property type="entry name" value="Phosphatidic acid phosphatase type 2/haloperoxidase"/>
    <property type="match status" value="1"/>
</dbReference>
<dbReference type="InterPro" id="IPR000326">
    <property type="entry name" value="PAP2/HPO"/>
</dbReference>
<dbReference type="Pfam" id="PF01569">
    <property type="entry name" value="PAP2"/>
    <property type="match status" value="1"/>
</dbReference>
<dbReference type="AlphaFoldDB" id="A0A329QSP4"/>
<feature type="transmembrane region" description="Helical" evidence="1">
    <location>
        <begin position="189"/>
        <end position="209"/>
    </location>
</feature>
<gene>
    <name evidence="3" type="ORF">DPM12_08810</name>
</gene>
<feature type="transmembrane region" description="Helical" evidence="1">
    <location>
        <begin position="92"/>
        <end position="112"/>
    </location>
</feature>
<dbReference type="InterPro" id="IPR036938">
    <property type="entry name" value="PAP2/HPO_sf"/>
</dbReference>
<dbReference type="RefSeq" id="WP_112257948.1">
    <property type="nucleotide sequence ID" value="NZ_QMIG01000006.1"/>
</dbReference>
<evidence type="ECO:0000313" key="3">
    <source>
        <dbReference type="EMBL" id="RAW15345.1"/>
    </source>
</evidence>
<accession>A0A329QSP4</accession>
<comment type="caution">
    <text evidence="3">The sequence shown here is derived from an EMBL/GenBank/DDBJ whole genome shotgun (WGS) entry which is preliminary data.</text>
</comment>
<dbReference type="Proteomes" id="UP000250462">
    <property type="component" value="Unassembled WGS sequence"/>
</dbReference>
<keyword evidence="4" id="KW-1185">Reference proteome</keyword>
<protein>
    <recommendedName>
        <fullName evidence="2">Phosphatidic acid phosphatase type 2/haloperoxidase domain-containing protein</fullName>
    </recommendedName>
</protein>
<feature type="transmembrane region" description="Helical" evidence="1">
    <location>
        <begin position="132"/>
        <end position="152"/>
    </location>
</feature>
<evidence type="ECO:0000256" key="1">
    <source>
        <dbReference type="SAM" id="Phobius"/>
    </source>
</evidence>
<evidence type="ECO:0000313" key="4">
    <source>
        <dbReference type="Proteomes" id="UP000250462"/>
    </source>
</evidence>
<feature type="transmembrane region" description="Helical" evidence="1">
    <location>
        <begin position="159"/>
        <end position="177"/>
    </location>
</feature>
<dbReference type="SUPFAM" id="SSF48317">
    <property type="entry name" value="Acid phosphatase/Vanadium-dependent haloperoxidase"/>
    <property type="match status" value="1"/>
</dbReference>
<feature type="domain" description="Phosphatidic acid phosphatase type 2/haloperoxidase" evidence="2">
    <location>
        <begin position="95"/>
        <end position="201"/>
    </location>
</feature>
<keyword evidence="1" id="KW-0812">Transmembrane</keyword>
<organism evidence="3 4">
    <name type="scientific">Phytoactinopolyspora halophila</name>
    <dbReference type="NCBI Taxonomy" id="1981511"/>
    <lineage>
        <taxon>Bacteria</taxon>
        <taxon>Bacillati</taxon>
        <taxon>Actinomycetota</taxon>
        <taxon>Actinomycetes</taxon>
        <taxon>Jiangellales</taxon>
        <taxon>Jiangellaceae</taxon>
        <taxon>Phytoactinopolyspora</taxon>
    </lineage>
</organism>
<proteinExistence type="predicted"/>
<feature type="transmembrane region" description="Helical" evidence="1">
    <location>
        <begin position="12"/>
        <end position="34"/>
    </location>
</feature>
<evidence type="ECO:0000259" key="2">
    <source>
        <dbReference type="SMART" id="SM00014"/>
    </source>
</evidence>
<feature type="transmembrane region" description="Helical" evidence="1">
    <location>
        <begin position="67"/>
        <end position="85"/>
    </location>
</feature>
<name>A0A329QSP4_9ACTN</name>
<sequence length="216" mass="22637">MEAATSGRTNRGLYAGLAAGTAGAVVLATVGLLLDDHLPLVDVWALDVLRTTQGEPAYTVVTAVSDGLGAVCVGGAAAAIAWLVWQAPRHAWRLALGYVLLFLLLAGSAELLKAVFARPHPVGMADWSFPSAHVAIVATATLITVGILGRLITRWRRHLVMLAVIVVAVIAVTRVWLGEHHVTDVVATAAGYAGLGYAGLRLLDTWLVARSVDRAP</sequence>
<dbReference type="SMART" id="SM00014">
    <property type="entry name" value="acidPPc"/>
    <property type="match status" value="1"/>
</dbReference>
<reference evidence="3 4" key="1">
    <citation type="submission" date="2018-06" db="EMBL/GenBank/DDBJ databases">
        <title>Phytoactinopolyspora halophila sp. nov., a novel halophilic actinomycete isolated from a saline soil in China.</title>
        <authorList>
            <person name="Tang S.-K."/>
        </authorList>
    </citation>
    <scope>NUCLEOTIDE SEQUENCE [LARGE SCALE GENOMIC DNA]</scope>
    <source>
        <strain evidence="3 4">YIM 96934</strain>
    </source>
</reference>
<keyword evidence="1" id="KW-0472">Membrane</keyword>
<dbReference type="OrthoDB" id="5289372at2"/>
<dbReference type="EMBL" id="QMIG01000006">
    <property type="protein sequence ID" value="RAW15345.1"/>
    <property type="molecule type" value="Genomic_DNA"/>
</dbReference>